<organism evidence="2 3">
    <name type="scientific">Breznakia blatticola</name>
    <dbReference type="NCBI Taxonomy" id="1754012"/>
    <lineage>
        <taxon>Bacteria</taxon>
        <taxon>Bacillati</taxon>
        <taxon>Bacillota</taxon>
        <taxon>Erysipelotrichia</taxon>
        <taxon>Erysipelotrichales</taxon>
        <taxon>Erysipelotrichaceae</taxon>
        <taxon>Breznakia</taxon>
    </lineage>
</organism>
<keyword evidence="1" id="KW-0472">Membrane</keyword>
<dbReference type="Proteomes" id="UP000294743">
    <property type="component" value="Unassembled WGS sequence"/>
</dbReference>
<reference evidence="2 3" key="1">
    <citation type="submission" date="2019-03" db="EMBL/GenBank/DDBJ databases">
        <title>Genomic Encyclopedia of Type Strains, Phase IV (KMG-IV): sequencing the most valuable type-strain genomes for metagenomic binning, comparative biology and taxonomic classification.</title>
        <authorList>
            <person name="Goeker M."/>
        </authorList>
    </citation>
    <scope>NUCLEOTIDE SEQUENCE [LARGE SCALE GENOMIC DNA]</scope>
    <source>
        <strain evidence="2 3">DSM 28867</strain>
    </source>
</reference>
<protein>
    <submittedName>
        <fullName evidence="2">Uncharacterized protein</fullName>
    </submittedName>
</protein>
<proteinExistence type="predicted"/>
<accession>A0A4R8ACT8</accession>
<name>A0A4R8ACT8_9FIRM</name>
<keyword evidence="3" id="KW-1185">Reference proteome</keyword>
<comment type="caution">
    <text evidence="2">The sequence shown here is derived from an EMBL/GenBank/DDBJ whole genome shotgun (WGS) entry which is preliminary data.</text>
</comment>
<feature type="transmembrane region" description="Helical" evidence="1">
    <location>
        <begin position="12"/>
        <end position="35"/>
    </location>
</feature>
<evidence type="ECO:0000313" key="2">
    <source>
        <dbReference type="EMBL" id="TDW26343.1"/>
    </source>
</evidence>
<dbReference type="OrthoDB" id="1769982at2"/>
<dbReference type="AlphaFoldDB" id="A0A4R8ACT8"/>
<evidence type="ECO:0000313" key="3">
    <source>
        <dbReference type="Proteomes" id="UP000294743"/>
    </source>
</evidence>
<sequence length="151" mass="17401">MRDMFRRFGLTAFIVFLLLIIIVSFMGIFVSGPVMKNEEVNQNIISKIETKNKACEQVVRHSFRYVTFTCESDSAYTIYDENAKKIASRKKSDVDFQKANEIVQTYDEFKDVRVEIGYGYEGVAYVAEVGSTMLVIDFDSYEVLFYNGGQR</sequence>
<gene>
    <name evidence="2" type="ORF">EDD63_10158</name>
</gene>
<keyword evidence="1" id="KW-0812">Transmembrane</keyword>
<dbReference type="EMBL" id="SODD01000001">
    <property type="protein sequence ID" value="TDW26343.1"/>
    <property type="molecule type" value="Genomic_DNA"/>
</dbReference>
<keyword evidence="1" id="KW-1133">Transmembrane helix</keyword>
<dbReference type="RefSeq" id="WP_134167290.1">
    <property type="nucleotide sequence ID" value="NZ_SODD01000001.1"/>
</dbReference>
<evidence type="ECO:0000256" key="1">
    <source>
        <dbReference type="SAM" id="Phobius"/>
    </source>
</evidence>